<accession>A0ABP4BI90</accession>
<evidence type="ECO:0000313" key="5">
    <source>
        <dbReference type="Proteomes" id="UP001500542"/>
    </source>
</evidence>
<sequence>MLVKLRPMTSADEPAVLALNAAAVEQTDPLGPDRLDWLRLIAAHAAVVEIEGEIAAFVLTFAPGSAHDSLDFQWFVNTYADRFLHLDRIVVAEAHRRTGIATSVYRAVERAAKPFDRLVGRVQSDPPDAPSLAFHAARGFVEVGKLRRPNGTTSAMLSKELAD</sequence>
<gene>
    <name evidence="4" type="ORF">GCM10009554_48900</name>
</gene>
<dbReference type="InterPro" id="IPR050832">
    <property type="entry name" value="Bact_Acetyltransf"/>
</dbReference>
<evidence type="ECO:0000313" key="4">
    <source>
        <dbReference type="EMBL" id="GAA0949825.1"/>
    </source>
</evidence>
<dbReference type="InterPro" id="IPR000182">
    <property type="entry name" value="GNAT_dom"/>
</dbReference>
<dbReference type="Proteomes" id="UP001500542">
    <property type="component" value="Unassembled WGS sequence"/>
</dbReference>
<keyword evidence="2" id="KW-0012">Acyltransferase</keyword>
<reference evidence="5" key="1">
    <citation type="journal article" date="2019" name="Int. J. Syst. Evol. Microbiol.">
        <title>The Global Catalogue of Microorganisms (GCM) 10K type strain sequencing project: providing services to taxonomists for standard genome sequencing and annotation.</title>
        <authorList>
            <consortium name="The Broad Institute Genomics Platform"/>
            <consortium name="The Broad Institute Genome Sequencing Center for Infectious Disease"/>
            <person name="Wu L."/>
            <person name="Ma J."/>
        </authorList>
    </citation>
    <scope>NUCLEOTIDE SEQUENCE [LARGE SCALE GENOMIC DNA]</scope>
    <source>
        <strain evidence="5">JCM 10977</strain>
    </source>
</reference>
<dbReference type="InterPro" id="IPR016890">
    <property type="entry name" value="UCP028520"/>
</dbReference>
<protein>
    <recommendedName>
        <fullName evidence="3">N-acetyltransferase domain-containing protein</fullName>
    </recommendedName>
</protein>
<dbReference type="EMBL" id="BAAAHK010000013">
    <property type="protein sequence ID" value="GAA0949825.1"/>
    <property type="molecule type" value="Genomic_DNA"/>
</dbReference>
<name>A0ABP4BI90_9ACTN</name>
<keyword evidence="1" id="KW-0808">Transferase</keyword>
<dbReference type="PANTHER" id="PTHR43877">
    <property type="entry name" value="AMINOALKYLPHOSPHONATE N-ACETYLTRANSFERASE-RELATED-RELATED"/>
    <property type="match status" value="1"/>
</dbReference>
<feature type="domain" description="N-acetyltransferase" evidence="3">
    <location>
        <begin position="3"/>
        <end position="162"/>
    </location>
</feature>
<dbReference type="Pfam" id="PF00583">
    <property type="entry name" value="Acetyltransf_1"/>
    <property type="match status" value="1"/>
</dbReference>
<evidence type="ECO:0000256" key="1">
    <source>
        <dbReference type="ARBA" id="ARBA00022679"/>
    </source>
</evidence>
<dbReference type="Gene3D" id="3.40.630.30">
    <property type="match status" value="1"/>
</dbReference>
<organism evidence="4 5">
    <name type="scientific">Kribbella koreensis</name>
    <dbReference type="NCBI Taxonomy" id="57909"/>
    <lineage>
        <taxon>Bacteria</taxon>
        <taxon>Bacillati</taxon>
        <taxon>Actinomycetota</taxon>
        <taxon>Actinomycetes</taxon>
        <taxon>Propionibacteriales</taxon>
        <taxon>Kribbellaceae</taxon>
        <taxon>Kribbella</taxon>
    </lineage>
</organism>
<dbReference type="SUPFAM" id="SSF55729">
    <property type="entry name" value="Acyl-CoA N-acyltransferases (Nat)"/>
    <property type="match status" value="1"/>
</dbReference>
<dbReference type="CDD" id="cd04301">
    <property type="entry name" value="NAT_SF"/>
    <property type="match status" value="1"/>
</dbReference>
<comment type="caution">
    <text evidence="4">The sequence shown here is derived from an EMBL/GenBank/DDBJ whole genome shotgun (WGS) entry which is preliminary data.</text>
</comment>
<evidence type="ECO:0000259" key="3">
    <source>
        <dbReference type="PROSITE" id="PS51186"/>
    </source>
</evidence>
<dbReference type="InterPro" id="IPR016181">
    <property type="entry name" value="Acyl_CoA_acyltransferase"/>
</dbReference>
<dbReference type="PROSITE" id="PS51186">
    <property type="entry name" value="GNAT"/>
    <property type="match status" value="1"/>
</dbReference>
<proteinExistence type="predicted"/>
<dbReference type="PIRSF" id="PIRSF028520">
    <property type="entry name" value="UCP028520"/>
    <property type="match status" value="1"/>
</dbReference>
<keyword evidence="5" id="KW-1185">Reference proteome</keyword>
<evidence type="ECO:0000256" key="2">
    <source>
        <dbReference type="ARBA" id="ARBA00023315"/>
    </source>
</evidence>